<feature type="non-terminal residue" evidence="3">
    <location>
        <position position="442"/>
    </location>
</feature>
<sequence>MAEGTWEKLSQVAVLGAEYDSPERQPHPKCLKETRVKLLELIYGLLDKRETSQIIWLHGTAGVGKSAVAFTVAERMKGLKMTERTKIETRLAGTFFFARKHTKRTTTGHFFATLAYQLASNFPSVKSDVNKAIHENPAVLDSSKSLRDQMMALFRRPLGHLQSSLRECPPPVFVVDALDECQPETPEMVADLISLLGEALRDPELPVFHILLTSRFEEHIGKAIQKEEMRTLVHEIPVNTFGEGVAGTISLDGEDVDNDICTFFQHSFTELRNSHPDFPQPTADNLMRLANRAGRRFIVASTMMKFVDDGYNDPRDRLELMLDLTAKLLPGTEVYELYNRILSTCSNPNRAYQHLSIVAALADPLPISQISKLLGPGQGNDVAITLKQLRSFMDIPIDSSHPVNIYHSSIRDYASDFSNCGLHGLQPIPPHSLLAYSSFRLM</sequence>
<dbReference type="PANTHER" id="PTHR10039">
    <property type="entry name" value="AMELOGENIN"/>
    <property type="match status" value="1"/>
</dbReference>
<evidence type="ECO:0000313" key="4">
    <source>
        <dbReference type="Proteomes" id="UP000719766"/>
    </source>
</evidence>
<dbReference type="SUPFAM" id="SSF52540">
    <property type="entry name" value="P-loop containing nucleoside triphosphate hydrolases"/>
    <property type="match status" value="1"/>
</dbReference>
<comment type="caution">
    <text evidence="3">The sequence shown here is derived from an EMBL/GenBank/DDBJ whole genome shotgun (WGS) entry which is preliminary data.</text>
</comment>
<dbReference type="RefSeq" id="XP_041167629.1">
    <property type="nucleotide sequence ID" value="XM_041296890.1"/>
</dbReference>
<dbReference type="AlphaFoldDB" id="A0A9P7E3D6"/>
<dbReference type="GeneID" id="64590654"/>
<dbReference type="InterPro" id="IPR027417">
    <property type="entry name" value="P-loop_NTPase"/>
</dbReference>
<accession>A0A9P7E3D6</accession>
<dbReference type="Pfam" id="PF24883">
    <property type="entry name" value="NPHP3_N"/>
    <property type="match status" value="1"/>
</dbReference>
<proteinExistence type="predicted"/>
<evidence type="ECO:0000256" key="1">
    <source>
        <dbReference type="ARBA" id="ARBA00022737"/>
    </source>
</evidence>
<dbReference type="Proteomes" id="UP000719766">
    <property type="component" value="Unassembled WGS sequence"/>
</dbReference>
<organism evidence="3 4">
    <name type="scientific">Suillus plorans</name>
    <dbReference type="NCBI Taxonomy" id="116603"/>
    <lineage>
        <taxon>Eukaryota</taxon>
        <taxon>Fungi</taxon>
        <taxon>Dikarya</taxon>
        <taxon>Basidiomycota</taxon>
        <taxon>Agaricomycotina</taxon>
        <taxon>Agaricomycetes</taxon>
        <taxon>Agaricomycetidae</taxon>
        <taxon>Boletales</taxon>
        <taxon>Suillineae</taxon>
        <taxon>Suillaceae</taxon>
        <taxon>Suillus</taxon>
    </lineage>
</organism>
<protein>
    <recommendedName>
        <fullName evidence="2">Nephrocystin 3-like N-terminal domain-containing protein</fullName>
    </recommendedName>
</protein>
<name>A0A9P7E3D6_9AGAM</name>
<evidence type="ECO:0000313" key="3">
    <source>
        <dbReference type="EMBL" id="KAG1809964.1"/>
    </source>
</evidence>
<gene>
    <name evidence="3" type="ORF">HD556DRAFT_1223498</name>
</gene>
<dbReference type="InterPro" id="IPR056884">
    <property type="entry name" value="NPHP3-like_N"/>
</dbReference>
<dbReference type="EMBL" id="JABBWE010000001">
    <property type="protein sequence ID" value="KAG1809964.1"/>
    <property type="molecule type" value="Genomic_DNA"/>
</dbReference>
<dbReference type="OrthoDB" id="4760524at2759"/>
<reference evidence="3" key="1">
    <citation type="journal article" date="2020" name="New Phytol.">
        <title>Comparative genomics reveals dynamic genome evolution in host specialist ectomycorrhizal fungi.</title>
        <authorList>
            <person name="Lofgren L.A."/>
            <person name="Nguyen N.H."/>
            <person name="Vilgalys R."/>
            <person name="Ruytinx J."/>
            <person name="Liao H.L."/>
            <person name="Branco S."/>
            <person name="Kuo A."/>
            <person name="LaButti K."/>
            <person name="Lipzen A."/>
            <person name="Andreopoulos W."/>
            <person name="Pangilinan J."/>
            <person name="Riley R."/>
            <person name="Hundley H."/>
            <person name="Na H."/>
            <person name="Barry K."/>
            <person name="Grigoriev I.V."/>
            <person name="Stajich J.E."/>
            <person name="Kennedy P.G."/>
        </authorList>
    </citation>
    <scope>NUCLEOTIDE SEQUENCE</scope>
    <source>
        <strain evidence="3">S12</strain>
    </source>
</reference>
<feature type="domain" description="Nephrocystin 3-like N-terminal" evidence="2">
    <location>
        <begin position="47"/>
        <end position="215"/>
    </location>
</feature>
<dbReference type="PANTHER" id="PTHR10039:SF14">
    <property type="entry name" value="NACHT DOMAIN-CONTAINING PROTEIN"/>
    <property type="match status" value="1"/>
</dbReference>
<keyword evidence="1" id="KW-0677">Repeat</keyword>
<dbReference type="Gene3D" id="3.40.50.300">
    <property type="entry name" value="P-loop containing nucleotide triphosphate hydrolases"/>
    <property type="match status" value="1"/>
</dbReference>
<keyword evidence="4" id="KW-1185">Reference proteome</keyword>
<evidence type="ECO:0000259" key="2">
    <source>
        <dbReference type="Pfam" id="PF24883"/>
    </source>
</evidence>